<dbReference type="InterPro" id="IPR055357">
    <property type="entry name" value="LRR_At1g61320_AtMIF1"/>
</dbReference>
<name>A0A9Q1JSG8_9CARY</name>
<evidence type="ECO:0000259" key="2">
    <source>
        <dbReference type="Pfam" id="PF23622"/>
    </source>
</evidence>
<dbReference type="EMBL" id="JAKOGI010000816">
    <property type="protein sequence ID" value="KAJ8430204.1"/>
    <property type="molecule type" value="Genomic_DNA"/>
</dbReference>
<protein>
    <recommendedName>
        <fullName evidence="5">FBD domain-containing protein</fullName>
    </recommendedName>
</protein>
<evidence type="ECO:0000259" key="1">
    <source>
        <dbReference type="Pfam" id="PF08387"/>
    </source>
</evidence>
<dbReference type="Pfam" id="PF08387">
    <property type="entry name" value="FBD"/>
    <property type="match status" value="1"/>
</dbReference>
<dbReference type="Gene3D" id="3.80.10.10">
    <property type="entry name" value="Ribonuclease Inhibitor"/>
    <property type="match status" value="1"/>
</dbReference>
<evidence type="ECO:0000313" key="4">
    <source>
        <dbReference type="Proteomes" id="UP001153076"/>
    </source>
</evidence>
<evidence type="ECO:0008006" key="5">
    <source>
        <dbReference type="Google" id="ProtNLM"/>
    </source>
</evidence>
<dbReference type="InterPro" id="IPR032675">
    <property type="entry name" value="LRR_dom_sf"/>
</dbReference>
<feature type="domain" description="FBD" evidence="1">
    <location>
        <begin position="247"/>
        <end position="281"/>
    </location>
</feature>
<gene>
    <name evidence="3" type="ORF">Cgig2_006712</name>
</gene>
<dbReference type="SUPFAM" id="SSF52047">
    <property type="entry name" value="RNI-like"/>
    <property type="match status" value="1"/>
</dbReference>
<dbReference type="Pfam" id="PF23622">
    <property type="entry name" value="LRR_At1g61320_AtMIF1"/>
    <property type="match status" value="1"/>
</dbReference>
<evidence type="ECO:0000313" key="3">
    <source>
        <dbReference type="EMBL" id="KAJ8430204.1"/>
    </source>
</evidence>
<dbReference type="InterPro" id="IPR053772">
    <property type="entry name" value="At1g61320/At1g61330-like"/>
</dbReference>
<accession>A0A9Q1JSG8</accession>
<keyword evidence="4" id="KW-1185">Reference proteome</keyword>
<feature type="domain" description="At1g61320/AtMIF1 LRR" evidence="2">
    <location>
        <begin position="37"/>
        <end position="189"/>
    </location>
</feature>
<dbReference type="InterPro" id="IPR006566">
    <property type="entry name" value="FBD"/>
</dbReference>
<reference evidence="3" key="1">
    <citation type="submission" date="2022-04" db="EMBL/GenBank/DDBJ databases">
        <title>Carnegiea gigantea Genome sequencing and assembly v2.</title>
        <authorList>
            <person name="Copetti D."/>
            <person name="Sanderson M.J."/>
            <person name="Burquez A."/>
            <person name="Wojciechowski M.F."/>
        </authorList>
    </citation>
    <scope>NUCLEOTIDE SEQUENCE</scope>
    <source>
        <strain evidence="3">SGP5-SGP5p</strain>
        <tissue evidence="3">Aerial part</tissue>
    </source>
</reference>
<organism evidence="3 4">
    <name type="scientific">Carnegiea gigantea</name>
    <dbReference type="NCBI Taxonomy" id="171969"/>
    <lineage>
        <taxon>Eukaryota</taxon>
        <taxon>Viridiplantae</taxon>
        <taxon>Streptophyta</taxon>
        <taxon>Embryophyta</taxon>
        <taxon>Tracheophyta</taxon>
        <taxon>Spermatophyta</taxon>
        <taxon>Magnoliopsida</taxon>
        <taxon>eudicotyledons</taxon>
        <taxon>Gunneridae</taxon>
        <taxon>Pentapetalae</taxon>
        <taxon>Caryophyllales</taxon>
        <taxon>Cactineae</taxon>
        <taxon>Cactaceae</taxon>
        <taxon>Cactoideae</taxon>
        <taxon>Echinocereeae</taxon>
        <taxon>Carnegiea</taxon>
    </lineage>
</organism>
<dbReference type="PANTHER" id="PTHR34145">
    <property type="entry name" value="OS02G0105600 PROTEIN"/>
    <property type="match status" value="1"/>
</dbReference>
<dbReference type="AlphaFoldDB" id="A0A9Q1JSG8"/>
<sequence length="311" mass="35091">MGVQIMGVVLYCQTGSLLHDDDSELSFEDDQYVMGSELFDTTQCNLKCLQLCGCNLRPDFAKHISALKSLTLGLSFLAHYDLQTMLSGLPRLVDLFFDTCTLPEELSLSCLRSLKKFRIRYCRGVEQIYLSNVNLVFLSIFGKRAIRGNLVGVPNLKTFCCSATSLTMPYLFKRIPEEAPMLETVCVSYHGKSDDCVPNCLKVFVGVTRLDWYFLERSRLGIAKMIRNTKNLEEHNHRVPVNYKAEHLTFVALRGFDGASGQIDFVLYLLEHAVMLKQLAIVSAKSWGEGAQQDFLSKIQGLREDVEVTVT</sequence>
<comment type="caution">
    <text evidence="3">The sequence shown here is derived from an EMBL/GenBank/DDBJ whole genome shotgun (WGS) entry which is preliminary data.</text>
</comment>
<proteinExistence type="predicted"/>
<dbReference type="PANTHER" id="PTHR34145:SF28">
    <property type="entry name" value="F-BOX DOMAIN-CONTAINING PROTEIN"/>
    <property type="match status" value="1"/>
</dbReference>
<dbReference type="OrthoDB" id="1744980at2759"/>
<dbReference type="Proteomes" id="UP001153076">
    <property type="component" value="Unassembled WGS sequence"/>
</dbReference>